<sequence>MDIIYYHPSEPVAPWIAGMGTRLSGAHLRAWLPEDRLPADYALVWHPPAGMLTGRTALKGVFILGAGVDALMQTLRLHPLMLPESIPLMRLEDAGMAEQMVEYVLAAVLRYYRRLDEYLLCQSQGTWRELPLYDKRRFIIGVAGAGVLGQKVAKSLADCGFPVRCWSLTRKSIPDVDSFAGDGQLPGFLAGLQVLVNLLPNTPRTEGILDAELFALLNRGAFVINVARGAHLVEADLLAALAQGQIAAATLDVCRQEPLPPDHPFWHTPRITLTPHIAAVTVSSLAMDSIAENIRRIEAGEPPVGLVDRDEGY</sequence>
<dbReference type="RefSeq" id="WP_132921257.1">
    <property type="nucleotide sequence ID" value="NZ_SJOI01000001.1"/>
</dbReference>
<reference evidence="4 5" key="1">
    <citation type="submission" date="2019-02" db="EMBL/GenBank/DDBJ databases">
        <title>Investigation of anaerobic lignin degradation for improved lignocellulosic biofuels.</title>
        <authorList>
            <person name="Deangelis K."/>
        </authorList>
    </citation>
    <scope>NUCLEOTIDE SEQUENCE [LARGE SCALE GENOMIC DNA]</scope>
    <source>
        <strain evidence="4 5">159R</strain>
    </source>
</reference>
<keyword evidence="2" id="KW-0520">NAD</keyword>
<dbReference type="CDD" id="cd12164">
    <property type="entry name" value="GDH_like_2"/>
    <property type="match status" value="1"/>
</dbReference>
<dbReference type="Gene3D" id="3.40.50.720">
    <property type="entry name" value="NAD(P)-binding Rossmann-like Domain"/>
    <property type="match status" value="2"/>
</dbReference>
<protein>
    <submittedName>
        <fullName evidence="4">Glyoxylate/hydroxypyruvate reductase A</fullName>
    </submittedName>
</protein>
<dbReference type="GO" id="GO:0051287">
    <property type="term" value="F:NAD binding"/>
    <property type="evidence" value="ECO:0007669"/>
    <property type="project" value="InterPro"/>
</dbReference>
<dbReference type="PANTHER" id="PTHR43333:SF1">
    <property type="entry name" value="D-ISOMER SPECIFIC 2-HYDROXYACID DEHYDROGENASE NAD-BINDING DOMAIN-CONTAINING PROTEIN"/>
    <property type="match status" value="1"/>
</dbReference>
<keyword evidence="5" id="KW-1185">Reference proteome</keyword>
<dbReference type="PANTHER" id="PTHR43333">
    <property type="entry name" value="2-HACID_DH_C DOMAIN-CONTAINING PROTEIN"/>
    <property type="match status" value="1"/>
</dbReference>
<evidence type="ECO:0000259" key="3">
    <source>
        <dbReference type="Pfam" id="PF02826"/>
    </source>
</evidence>
<evidence type="ECO:0000256" key="2">
    <source>
        <dbReference type="ARBA" id="ARBA00023027"/>
    </source>
</evidence>
<name>A0A4R1N516_9GAMM</name>
<dbReference type="InterPro" id="IPR029753">
    <property type="entry name" value="D-isomer_DH_CS"/>
</dbReference>
<feature type="domain" description="D-isomer specific 2-hydroxyacid dehydrogenase NAD-binding" evidence="3">
    <location>
        <begin position="106"/>
        <end position="278"/>
    </location>
</feature>
<dbReference type="Pfam" id="PF02826">
    <property type="entry name" value="2-Hacid_dh_C"/>
    <property type="match status" value="1"/>
</dbReference>
<evidence type="ECO:0000256" key="1">
    <source>
        <dbReference type="ARBA" id="ARBA00023002"/>
    </source>
</evidence>
<dbReference type="OrthoDB" id="9787219at2"/>
<dbReference type="InterPro" id="IPR006140">
    <property type="entry name" value="D-isomer_DH_NAD-bd"/>
</dbReference>
<comment type="caution">
    <text evidence="4">The sequence shown here is derived from an EMBL/GenBank/DDBJ whole genome shotgun (WGS) entry which is preliminary data.</text>
</comment>
<evidence type="ECO:0000313" key="5">
    <source>
        <dbReference type="Proteomes" id="UP000294555"/>
    </source>
</evidence>
<dbReference type="PROSITE" id="PS00671">
    <property type="entry name" value="D_2_HYDROXYACID_DH_3"/>
    <property type="match status" value="1"/>
</dbReference>
<keyword evidence="4" id="KW-0670">Pyruvate</keyword>
<dbReference type="Proteomes" id="UP000294555">
    <property type="component" value="Unassembled WGS sequence"/>
</dbReference>
<dbReference type="InterPro" id="IPR036291">
    <property type="entry name" value="NAD(P)-bd_dom_sf"/>
</dbReference>
<gene>
    <name evidence="4" type="ORF">EZJ58_0297</name>
</gene>
<keyword evidence="1" id="KW-0560">Oxidoreductase</keyword>
<dbReference type="SUPFAM" id="SSF51735">
    <property type="entry name" value="NAD(P)-binding Rossmann-fold domains"/>
    <property type="match status" value="1"/>
</dbReference>
<organism evidence="4 5">
    <name type="scientific">Sodalis ligni</name>
    <dbReference type="NCBI Taxonomy" id="2697027"/>
    <lineage>
        <taxon>Bacteria</taxon>
        <taxon>Pseudomonadati</taxon>
        <taxon>Pseudomonadota</taxon>
        <taxon>Gammaproteobacteria</taxon>
        <taxon>Enterobacterales</taxon>
        <taxon>Bruguierivoracaceae</taxon>
        <taxon>Sodalis</taxon>
    </lineage>
</organism>
<evidence type="ECO:0000313" key="4">
    <source>
        <dbReference type="EMBL" id="TCL02294.1"/>
    </source>
</evidence>
<accession>A0A4R1N516</accession>
<dbReference type="EMBL" id="SJOI01000001">
    <property type="protein sequence ID" value="TCL02294.1"/>
    <property type="molecule type" value="Genomic_DNA"/>
</dbReference>
<dbReference type="AlphaFoldDB" id="A0A4R1N516"/>
<dbReference type="GO" id="GO:0016616">
    <property type="term" value="F:oxidoreductase activity, acting on the CH-OH group of donors, NAD or NADP as acceptor"/>
    <property type="evidence" value="ECO:0007669"/>
    <property type="project" value="UniProtKB-ARBA"/>
</dbReference>
<proteinExistence type="predicted"/>